<dbReference type="EMBL" id="JBDKWZ010000005">
    <property type="protein sequence ID" value="MEN7548403.1"/>
    <property type="molecule type" value="Genomic_DNA"/>
</dbReference>
<proteinExistence type="predicted"/>
<name>A0AAW9SAN8_9BACT</name>
<dbReference type="AlphaFoldDB" id="A0AAW9SAN8"/>
<accession>A0AAW9SAN8</accession>
<dbReference type="RefSeq" id="WP_346821182.1">
    <property type="nucleotide sequence ID" value="NZ_JBDKWZ010000005.1"/>
</dbReference>
<dbReference type="InterPro" id="IPR045439">
    <property type="entry name" value="EAD11"/>
</dbReference>
<dbReference type="Proteomes" id="UP001403385">
    <property type="component" value="Unassembled WGS sequence"/>
</dbReference>
<dbReference type="Pfam" id="PF19964">
    <property type="entry name" value="EAD11"/>
    <property type="match status" value="1"/>
</dbReference>
<reference evidence="2 3" key="1">
    <citation type="submission" date="2024-04" db="EMBL/GenBank/DDBJ databases">
        <title>Novel genus in family Flammeovirgaceae.</title>
        <authorList>
            <person name="Nguyen T.H."/>
            <person name="Vuong T.Q."/>
            <person name="Le H."/>
            <person name="Kim S.-G."/>
        </authorList>
    </citation>
    <scope>NUCLEOTIDE SEQUENCE [LARGE SCALE GENOMIC DNA]</scope>
    <source>
        <strain evidence="2 3">JCM 23209</strain>
    </source>
</reference>
<gene>
    <name evidence="2" type="ORF">AAG747_10820</name>
</gene>
<keyword evidence="3" id="KW-1185">Reference proteome</keyword>
<feature type="domain" description="Effector-associated" evidence="1">
    <location>
        <begin position="288"/>
        <end position="363"/>
    </location>
</feature>
<evidence type="ECO:0000313" key="3">
    <source>
        <dbReference type="Proteomes" id="UP001403385"/>
    </source>
</evidence>
<evidence type="ECO:0000259" key="1">
    <source>
        <dbReference type="Pfam" id="PF19964"/>
    </source>
</evidence>
<evidence type="ECO:0000313" key="2">
    <source>
        <dbReference type="EMBL" id="MEN7548403.1"/>
    </source>
</evidence>
<comment type="caution">
    <text evidence="2">The sequence shown here is derived from an EMBL/GenBank/DDBJ whole genome shotgun (WGS) entry which is preliminary data.</text>
</comment>
<sequence length="367" mass="43122">MSETTNDQYHAHVDWDFVLETIRNEKCVLLIGKELPQLQSGESLEDALIDHLDVENNENVVNYYQNDEFFLFKNPIAKTRTYYKIKDCFRQPYYEDIYHKIAQIPFHLVLSVSPDLYLKKTFEKYKLPHHFDFYHKKRNPKEVPGPSKSQPLLYNLFGSVEEEESLILTHDDLFDFLLALFGNRDLPTDLRNTLESADNFIFLGFKFDKWYVQLLLRLLKLHNESYSFSRYASNKVLSADTIKICYDQFKIEFINNNIVEFVDTLYQKCQDKHLLKELGDADLSVSAKIENCIEQDEIDQALALLKEFFEQKEEEELGDDSRLLSSRQSRLQRKVNQGVIDENDAGIEANKIKQAVLDLCKEVKLLE</sequence>
<dbReference type="Pfam" id="PF13289">
    <property type="entry name" value="SIR2_2"/>
    <property type="match status" value="1"/>
</dbReference>
<organism evidence="2 3">
    <name type="scientific">Rapidithrix thailandica</name>
    <dbReference type="NCBI Taxonomy" id="413964"/>
    <lineage>
        <taxon>Bacteria</taxon>
        <taxon>Pseudomonadati</taxon>
        <taxon>Bacteroidota</taxon>
        <taxon>Cytophagia</taxon>
        <taxon>Cytophagales</taxon>
        <taxon>Flammeovirgaceae</taxon>
        <taxon>Rapidithrix</taxon>
    </lineage>
</organism>
<protein>
    <submittedName>
        <fullName evidence="2">SIR2 family protein</fullName>
    </submittedName>
</protein>